<dbReference type="EMBL" id="KQ997192">
    <property type="protein sequence ID" value="KZV44227.1"/>
    <property type="molecule type" value="Genomic_DNA"/>
</dbReference>
<name>A0A2Z7CEE6_9LAMI</name>
<feature type="region of interest" description="Disordered" evidence="1">
    <location>
        <begin position="129"/>
        <end position="151"/>
    </location>
</feature>
<protein>
    <submittedName>
        <fullName evidence="2">Uncharacterized protein</fullName>
    </submittedName>
</protein>
<accession>A0A2Z7CEE6</accession>
<proteinExistence type="predicted"/>
<reference evidence="2 3" key="1">
    <citation type="journal article" date="2015" name="Proc. Natl. Acad. Sci. U.S.A.">
        <title>The resurrection genome of Boea hygrometrica: A blueprint for survival of dehydration.</title>
        <authorList>
            <person name="Xiao L."/>
            <person name="Yang G."/>
            <person name="Zhang L."/>
            <person name="Yang X."/>
            <person name="Zhao S."/>
            <person name="Ji Z."/>
            <person name="Zhou Q."/>
            <person name="Hu M."/>
            <person name="Wang Y."/>
            <person name="Chen M."/>
            <person name="Xu Y."/>
            <person name="Jin H."/>
            <person name="Xiao X."/>
            <person name="Hu G."/>
            <person name="Bao F."/>
            <person name="Hu Y."/>
            <person name="Wan P."/>
            <person name="Li L."/>
            <person name="Deng X."/>
            <person name="Kuang T."/>
            <person name="Xiang C."/>
            <person name="Zhu J.K."/>
            <person name="Oliver M.J."/>
            <person name="He Y."/>
        </authorList>
    </citation>
    <scope>NUCLEOTIDE SEQUENCE [LARGE SCALE GENOMIC DNA]</scope>
    <source>
        <strain evidence="3">cv. XS01</strain>
    </source>
</reference>
<organism evidence="2 3">
    <name type="scientific">Dorcoceras hygrometricum</name>
    <dbReference type="NCBI Taxonomy" id="472368"/>
    <lineage>
        <taxon>Eukaryota</taxon>
        <taxon>Viridiplantae</taxon>
        <taxon>Streptophyta</taxon>
        <taxon>Embryophyta</taxon>
        <taxon>Tracheophyta</taxon>
        <taxon>Spermatophyta</taxon>
        <taxon>Magnoliopsida</taxon>
        <taxon>eudicotyledons</taxon>
        <taxon>Gunneridae</taxon>
        <taxon>Pentapetalae</taxon>
        <taxon>asterids</taxon>
        <taxon>lamiids</taxon>
        <taxon>Lamiales</taxon>
        <taxon>Gesneriaceae</taxon>
        <taxon>Didymocarpoideae</taxon>
        <taxon>Trichosporeae</taxon>
        <taxon>Loxocarpinae</taxon>
        <taxon>Dorcoceras</taxon>
    </lineage>
</organism>
<dbReference type="Proteomes" id="UP000250235">
    <property type="component" value="Unassembled WGS sequence"/>
</dbReference>
<sequence length="491" mass="55101">MREAAPHYPAETRDKRACNRAEKRDKRTCIVHPRAASACINLHRPRNLCGHRANSALPRALMRAGRGAAMRGGGVAEIQNILCFFDSENMRFDTIWQHTRKSRARRKATHAAATSAALHRPFVRRRAASNQQVVGHHSRSRAKINSSRQRQTCATMREAAPHYPAETRDKRACNRAEKRDKRTCIVHPRAASACINLHRPRNLCGHRASSALPRALMRAGRGAAMRGGAIRKPGSDTTVGEPRRIRITPPDEAAEEQKLCRETINKILNKQKSMTFIGRLDDYLAGNSCLAPTNFSRKPALHESLTLEARAKRSEEESKLHQAEVEKLREGRENSWQLEKENFLKSKEFDSLCSKKASVFFDKGFDGCLAQFRAKGYSEEEHPASFLDVEQALADMSDDEDVEESVSGSKRPRYAYMPNSIANPELDLYAELVGFDVPTRVGIVMPSWLDLMCQQRQDKTPEQGVSKAGKRFPSRSIQDPSAGYNKSSSSK</sequence>
<evidence type="ECO:0000313" key="3">
    <source>
        <dbReference type="Proteomes" id="UP000250235"/>
    </source>
</evidence>
<feature type="compositionally biased region" description="Polar residues" evidence="1">
    <location>
        <begin position="475"/>
        <end position="491"/>
    </location>
</feature>
<evidence type="ECO:0000256" key="1">
    <source>
        <dbReference type="SAM" id="MobiDB-lite"/>
    </source>
</evidence>
<gene>
    <name evidence="2" type="ORF">F511_43319</name>
</gene>
<dbReference type="AlphaFoldDB" id="A0A2Z7CEE6"/>
<evidence type="ECO:0000313" key="2">
    <source>
        <dbReference type="EMBL" id="KZV44227.1"/>
    </source>
</evidence>
<feature type="region of interest" description="Disordered" evidence="1">
    <location>
        <begin position="455"/>
        <end position="491"/>
    </location>
</feature>
<keyword evidence="3" id="KW-1185">Reference proteome</keyword>